<gene>
    <name evidence="1" type="ORF">DDB_G0286019</name>
</gene>
<dbReference type="AlphaFoldDB" id="Q54ME4"/>
<keyword evidence="2" id="KW-1185">Reference proteome</keyword>
<dbReference type="VEuPathDB" id="AmoebaDB:DDB_G0286019"/>
<evidence type="ECO:0000313" key="1">
    <source>
        <dbReference type="EMBL" id="EAL64388.1"/>
    </source>
</evidence>
<dbReference type="EMBL" id="AAFI02000085">
    <property type="protein sequence ID" value="EAL64388.1"/>
    <property type="molecule type" value="Genomic_DNA"/>
</dbReference>
<evidence type="ECO:0000313" key="2">
    <source>
        <dbReference type="Proteomes" id="UP000002195"/>
    </source>
</evidence>
<organism evidence="1 2">
    <name type="scientific">Dictyostelium discoideum</name>
    <name type="common">Social amoeba</name>
    <dbReference type="NCBI Taxonomy" id="44689"/>
    <lineage>
        <taxon>Eukaryota</taxon>
        <taxon>Amoebozoa</taxon>
        <taxon>Evosea</taxon>
        <taxon>Eumycetozoa</taxon>
        <taxon>Dictyostelia</taxon>
        <taxon>Dictyosteliales</taxon>
        <taxon>Dictyosteliaceae</taxon>
        <taxon>Dictyostelium</taxon>
    </lineage>
</organism>
<reference evidence="1 2" key="1">
    <citation type="journal article" date="2005" name="Nature">
        <title>The genome of the social amoeba Dictyostelium discoideum.</title>
        <authorList>
            <consortium name="The Dictyostelium discoideum Sequencing Consortium"/>
            <person name="Eichinger L."/>
            <person name="Pachebat J.A."/>
            <person name="Glockner G."/>
            <person name="Rajandream M.A."/>
            <person name="Sucgang R."/>
            <person name="Berriman M."/>
            <person name="Song J."/>
            <person name="Olsen R."/>
            <person name="Szafranski K."/>
            <person name="Xu Q."/>
            <person name="Tunggal B."/>
            <person name="Kummerfeld S."/>
            <person name="Madera M."/>
            <person name="Konfortov B.A."/>
            <person name="Rivero F."/>
            <person name="Bankier A.T."/>
            <person name="Lehmann R."/>
            <person name="Hamlin N."/>
            <person name="Davies R."/>
            <person name="Gaudet P."/>
            <person name="Fey P."/>
            <person name="Pilcher K."/>
            <person name="Chen G."/>
            <person name="Saunders D."/>
            <person name="Sodergren E."/>
            <person name="Davis P."/>
            <person name="Kerhornou A."/>
            <person name="Nie X."/>
            <person name="Hall N."/>
            <person name="Anjard C."/>
            <person name="Hemphill L."/>
            <person name="Bason N."/>
            <person name="Farbrother P."/>
            <person name="Desany B."/>
            <person name="Just E."/>
            <person name="Morio T."/>
            <person name="Rost R."/>
            <person name="Churcher C."/>
            <person name="Cooper J."/>
            <person name="Haydock S."/>
            <person name="van Driessche N."/>
            <person name="Cronin A."/>
            <person name="Goodhead I."/>
            <person name="Muzny D."/>
            <person name="Mourier T."/>
            <person name="Pain A."/>
            <person name="Lu M."/>
            <person name="Harper D."/>
            <person name="Lindsay R."/>
            <person name="Hauser H."/>
            <person name="James K."/>
            <person name="Quiles M."/>
            <person name="Madan Babu M."/>
            <person name="Saito T."/>
            <person name="Buchrieser C."/>
            <person name="Wardroper A."/>
            <person name="Felder M."/>
            <person name="Thangavelu M."/>
            <person name="Johnson D."/>
            <person name="Knights A."/>
            <person name="Loulseged H."/>
            <person name="Mungall K."/>
            <person name="Oliver K."/>
            <person name="Price C."/>
            <person name="Quail M.A."/>
            <person name="Urushihara H."/>
            <person name="Hernandez J."/>
            <person name="Rabbinowitsch E."/>
            <person name="Steffen D."/>
            <person name="Sanders M."/>
            <person name="Ma J."/>
            <person name="Kohara Y."/>
            <person name="Sharp S."/>
            <person name="Simmonds M."/>
            <person name="Spiegler S."/>
            <person name="Tivey A."/>
            <person name="Sugano S."/>
            <person name="White B."/>
            <person name="Walker D."/>
            <person name="Woodward J."/>
            <person name="Winckler T."/>
            <person name="Tanaka Y."/>
            <person name="Shaulsky G."/>
            <person name="Schleicher M."/>
            <person name="Weinstock G."/>
            <person name="Rosenthal A."/>
            <person name="Cox E.C."/>
            <person name="Chisholm R.L."/>
            <person name="Gibbs R."/>
            <person name="Loomis W.F."/>
            <person name="Platzer M."/>
            <person name="Kay R.R."/>
            <person name="Williams J."/>
            <person name="Dear P.H."/>
            <person name="Noegel A.A."/>
            <person name="Barrell B."/>
            <person name="Kuspa A."/>
        </authorList>
    </citation>
    <scope>NUCLEOTIDE SEQUENCE [LARGE SCALE GENOMIC DNA]</scope>
    <source>
        <strain evidence="1 2">AX4</strain>
    </source>
</reference>
<dbReference type="HOGENOM" id="CLU_2946475_0_0_1"/>
<dbReference type="GeneID" id="8625400"/>
<sequence length="60" mass="6933">MDKSLLTLGLSAIFNHLVIYESEKKNYLGYSFIGLETESFHKRFLQMDEPAIQILAILIE</sequence>
<dbReference type="KEGG" id="ddi:DDB_G0286019"/>
<proteinExistence type="predicted"/>
<dbReference type="Proteomes" id="UP000002195">
    <property type="component" value="Unassembled WGS sequence"/>
</dbReference>
<name>Q54ME4_DICDI</name>
<comment type="caution">
    <text evidence="1">The sequence shown here is derived from an EMBL/GenBank/DDBJ whole genome shotgun (WGS) entry which is preliminary data.</text>
</comment>
<accession>Q54ME4</accession>
<dbReference type="PaxDb" id="44689-DDB0186767"/>
<dbReference type="InParanoid" id="Q54ME4"/>
<protein>
    <submittedName>
        <fullName evidence="1">Uncharacterized protein</fullName>
    </submittedName>
</protein>
<dbReference type="RefSeq" id="XP_637890.1">
    <property type="nucleotide sequence ID" value="XM_632798.1"/>
</dbReference>